<keyword evidence="1" id="KW-0812">Transmembrane</keyword>
<accession>A0A8K0HRM4</accession>
<sequence>MARHNKAAKYNYVNMKVRKNHGNDNGGGRQPTGNGGNSGCDSFVKLMIFLLAVSLLIRFFVYLAYMAGMCGA</sequence>
<gene>
    <name evidence="2" type="ORF">FNV43_RR02441</name>
</gene>
<dbReference type="AlphaFoldDB" id="A0A8K0HRM4"/>
<keyword evidence="1" id="KW-0472">Membrane</keyword>
<dbReference type="EMBL" id="VOIH02000001">
    <property type="protein sequence ID" value="KAF3457782.1"/>
    <property type="molecule type" value="Genomic_DNA"/>
</dbReference>
<protein>
    <submittedName>
        <fullName evidence="2">Uncharacterized protein</fullName>
    </submittedName>
</protein>
<evidence type="ECO:0000256" key="1">
    <source>
        <dbReference type="SAM" id="Phobius"/>
    </source>
</evidence>
<keyword evidence="1" id="KW-1133">Transmembrane helix</keyword>
<reference evidence="2" key="1">
    <citation type="submission" date="2020-03" db="EMBL/GenBank/DDBJ databases">
        <title>A high-quality chromosome-level genome assembly of a woody plant with both climbing and erect habits, Rhamnella rubrinervis.</title>
        <authorList>
            <person name="Lu Z."/>
            <person name="Yang Y."/>
            <person name="Zhu X."/>
            <person name="Sun Y."/>
        </authorList>
    </citation>
    <scope>NUCLEOTIDE SEQUENCE</scope>
    <source>
        <strain evidence="2">BYM</strain>
        <tissue evidence="2">Leaf</tissue>
    </source>
</reference>
<proteinExistence type="predicted"/>
<dbReference type="Proteomes" id="UP000796880">
    <property type="component" value="Unassembled WGS sequence"/>
</dbReference>
<feature type="transmembrane region" description="Helical" evidence="1">
    <location>
        <begin position="46"/>
        <end position="65"/>
    </location>
</feature>
<comment type="caution">
    <text evidence="2">The sequence shown here is derived from an EMBL/GenBank/DDBJ whole genome shotgun (WGS) entry which is preliminary data.</text>
</comment>
<keyword evidence="3" id="KW-1185">Reference proteome</keyword>
<evidence type="ECO:0000313" key="3">
    <source>
        <dbReference type="Proteomes" id="UP000796880"/>
    </source>
</evidence>
<name>A0A8K0HRM4_9ROSA</name>
<organism evidence="2 3">
    <name type="scientific">Rhamnella rubrinervis</name>
    <dbReference type="NCBI Taxonomy" id="2594499"/>
    <lineage>
        <taxon>Eukaryota</taxon>
        <taxon>Viridiplantae</taxon>
        <taxon>Streptophyta</taxon>
        <taxon>Embryophyta</taxon>
        <taxon>Tracheophyta</taxon>
        <taxon>Spermatophyta</taxon>
        <taxon>Magnoliopsida</taxon>
        <taxon>eudicotyledons</taxon>
        <taxon>Gunneridae</taxon>
        <taxon>Pentapetalae</taxon>
        <taxon>rosids</taxon>
        <taxon>fabids</taxon>
        <taxon>Rosales</taxon>
        <taxon>Rhamnaceae</taxon>
        <taxon>rhamnoid group</taxon>
        <taxon>Rhamneae</taxon>
        <taxon>Rhamnella</taxon>
    </lineage>
</organism>
<evidence type="ECO:0000313" key="2">
    <source>
        <dbReference type="EMBL" id="KAF3457782.1"/>
    </source>
</evidence>